<accession>A0ABT9J4K9</accession>
<keyword evidence="1" id="KW-0282">Flagellum</keyword>
<keyword evidence="1" id="KW-0969">Cilium</keyword>
<keyword evidence="2" id="KW-1185">Reference proteome</keyword>
<name>A0ABT9J4K9_9BACL</name>
<dbReference type="Proteomes" id="UP001231941">
    <property type="component" value="Unassembled WGS sequence"/>
</dbReference>
<proteinExistence type="predicted"/>
<protein>
    <submittedName>
        <fullName evidence="1">Flagellar protein</fullName>
    </submittedName>
</protein>
<reference evidence="1 2" key="1">
    <citation type="submission" date="2023-08" db="EMBL/GenBank/DDBJ databases">
        <authorList>
            <person name="Park J.-S."/>
        </authorList>
    </citation>
    <scope>NUCLEOTIDE SEQUENCE [LARGE SCALE GENOMIC DNA]</scope>
    <source>
        <strain evidence="1 2">2205SS18-9</strain>
    </source>
</reference>
<dbReference type="EMBL" id="JAVAMP010000010">
    <property type="protein sequence ID" value="MDP5275879.1"/>
    <property type="molecule type" value="Genomic_DNA"/>
</dbReference>
<gene>
    <name evidence="1" type="ORF">Q5Y73_17410</name>
</gene>
<comment type="caution">
    <text evidence="1">The sequence shown here is derived from an EMBL/GenBank/DDBJ whole genome shotgun (WGS) entry which is preliminary data.</text>
</comment>
<dbReference type="RefSeq" id="WP_305993185.1">
    <property type="nucleotide sequence ID" value="NZ_JAVAMP010000010.1"/>
</dbReference>
<evidence type="ECO:0000313" key="1">
    <source>
        <dbReference type="EMBL" id="MDP5275879.1"/>
    </source>
</evidence>
<organism evidence="1 2">
    <name type="scientific">Chengkuizengella axinellae</name>
    <dbReference type="NCBI Taxonomy" id="3064388"/>
    <lineage>
        <taxon>Bacteria</taxon>
        <taxon>Bacillati</taxon>
        <taxon>Bacillota</taxon>
        <taxon>Bacilli</taxon>
        <taxon>Bacillales</taxon>
        <taxon>Paenibacillaceae</taxon>
        <taxon>Chengkuizengella</taxon>
    </lineage>
</organism>
<sequence>MSLDQLSNCIQCGRVFVKNINSICPRCVEDMNQQYEKCAEYLKDNRGCTIYELSEATDVSVRNITQFIHEGRILVGDLPNLGYPCDTCGELIKIGKICESCSLRITKDVLDVTSRTSEVEEEELNAYLHRRNQNNKKI</sequence>
<evidence type="ECO:0000313" key="2">
    <source>
        <dbReference type="Proteomes" id="UP001231941"/>
    </source>
</evidence>
<keyword evidence="1" id="KW-0966">Cell projection</keyword>